<proteinExistence type="predicted"/>
<dbReference type="HOGENOM" id="CLU_213424_0_0_3"/>
<organism evidence="1 2">
    <name type="scientific">Prochlorococcus marinus (strain MIT 9211)</name>
    <dbReference type="NCBI Taxonomy" id="93059"/>
    <lineage>
        <taxon>Bacteria</taxon>
        <taxon>Bacillati</taxon>
        <taxon>Cyanobacteriota</taxon>
        <taxon>Cyanophyceae</taxon>
        <taxon>Synechococcales</taxon>
        <taxon>Prochlorococcaceae</taxon>
        <taxon>Prochlorococcus</taxon>
    </lineage>
</organism>
<accession>A9BDC6</accession>
<reference evidence="1 2" key="1">
    <citation type="journal article" date="2007" name="PLoS Genet.">
        <title>Patterns and implications of gene gain and loss in the evolution of Prochlorococcus.</title>
        <authorList>
            <person name="Kettler G.C."/>
            <person name="Martiny A.C."/>
            <person name="Huang K."/>
            <person name="Zucker J."/>
            <person name="Coleman M.L."/>
            <person name="Rodrigue S."/>
            <person name="Chen F."/>
            <person name="Lapidus A."/>
            <person name="Ferriera S."/>
            <person name="Johnson J."/>
            <person name="Steglich C."/>
            <person name="Church G.M."/>
            <person name="Richardson P."/>
            <person name="Chisholm S.W."/>
        </authorList>
    </citation>
    <scope>NUCLEOTIDE SEQUENCE [LARGE SCALE GENOMIC DNA]</scope>
    <source>
        <strain evidence="2">MIT 9211</strain>
    </source>
</reference>
<protein>
    <submittedName>
        <fullName evidence="1">Uncharacterized protein</fullName>
    </submittedName>
</protein>
<dbReference type="AlphaFoldDB" id="A9BDC6"/>
<evidence type="ECO:0000313" key="1">
    <source>
        <dbReference type="EMBL" id="ABX09739.1"/>
    </source>
</evidence>
<sequence>MSQHKVFSFIKSPCGRAKFLELSSRAGFLSKIRLSWFIVIATLRDWNLENPD</sequence>
<name>A9BDC6_PROM4</name>
<dbReference type="KEGG" id="pmj:P9211_18081"/>
<dbReference type="STRING" id="93059.P9211_18081"/>
<evidence type="ECO:0000313" key="2">
    <source>
        <dbReference type="Proteomes" id="UP000000788"/>
    </source>
</evidence>
<dbReference type="EMBL" id="CP000878">
    <property type="protein sequence ID" value="ABX09739.1"/>
    <property type="molecule type" value="Genomic_DNA"/>
</dbReference>
<dbReference type="Proteomes" id="UP000000788">
    <property type="component" value="Chromosome"/>
</dbReference>
<gene>
    <name evidence="1" type="ordered locus">P9211_18081</name>
</gene>
<dbReference type="eggNOG" id="ENOG502ZHRJ">
    <property type="taxonomic scope" value="Bacteria"/>
</dbReference>
<keyword evidence="2" id="KW-1185">Reference proteome</keyword>